<dbReference type="GO" id="GO:0035721">
    <property type="term" value="P:intraciliary retrograde transport"/>
    <property type="evidence" value="ECO:0007669"/>
    <property type="project" value="TreeGrafter"/>
</dbReference>
<reference evidence="8 9" key="1">
    <citation type="submission" date="2013-07" db="EMBL/GenBank/DDBJ databases">
        <authorList>
            <person name="Stoco P.H."/>
            <person name="Wagner G."/>
            <person name="Gerber A."/>
            <person name="Zaha A."/>
            <person name="Thompson C."/>
            <person name="Bartholomeu D.C."/>
            <person name="Luckemeyer D.D."/>
            <person name="Bahia D."/>
            <person name="Loreto E."/>
            <person name="Prestes E.B."/>
            <person name="Lima F.M."/>
            <person name="Rodrigues-Luiz G."/>
            <person name="Vallejo G.A."/>
            <person name="Filho J.F."/>
            <person name="Monteiro K.M."/>
            <person name="Tyler K.M."/>
            <person name="de Almeida L.G."/>
            <person name="Ortiz M.F."/>
            <person name="Siervo M.A."/>
            <person name="de Moraes M.H."/>
            <person name="Cunha O.L."/>
            <person name="Mendonca-Neto R."/>
            <person name="Silva R."/>
            <person name="Teixeira S.M."/>
            <person name="Murta S.M."/>
            <person name="Sincero T.C."/>
            <person name="Mendes T.A."/>
            <person name="Urmenyi T.P."/>
            <person name="Silva V.G."/>
            <person name="da Rocha W.D."/>
            <person name="Andersson B."/>
            <person name="Romanha A.J."/>
            <person name="Steindel M."/>
            <person name="de Vasconcelos A.T."/>
            <person name="Grisard E.C."/>
        </authorList>
    </citation>
    <scope>NUCLEOTIDE SEQUENCE [LARGE SCALE GENOMIC DNA]</scope>
    <source>
        <strain evidence="8 9">SC58</strain>
    </source>
</reference>
<keyword evidence="9" id="KW-1185">Reference proteome</keyword>
<evidence type="ECO:0000313" key="8">
    <source>
        <dbReference type="EMBL" id="ESL11436.1"/>
    </source>
</evidence>
<evidence type="ECO:0008006" key="10">
    <source>
        <dbReference type="Google" id="ProtNLM"/>
    </source>
</evidence>
<protein>
    <recommendedName>
        <fullName evidence="10">Intraflagellar transport protein 140</fullName>
    </recommendedName>
</protein>
<dbReference type="InterPro" id="IPR056168">
    <property type="entry name" value="TPR_IF140/IFT172/WDR19"/>
</dbReference>
<dbReference type="AlphaFoldDB" id="A0A061JBF1"/>
<accession>A0A061JBF1</accession>
<sequence>MHRISSTLDAQSDPEVFLQMAEHFITNKHYDKAAEMYVFSKAFSRALELCASEGVVLTDEMAESMSSDANCRNLSQEERTALLRQIADIAKDQGNWNLACKKYTQIGERLKAMKMLMRGGDVNKVIFFANHSRNAEIYTLAGNFLQSQNWHTDPNIYKHIVSFYTKAKAFGNLISFTDAFAQLQIDENRNYYEAWRALHECVDLLERNRDAVYGGGAVMVKEEDLRSRRDVIEQVVRAIKLLADSAADAEKAKELIAVCSDLIKRSRPSHQDSSIISAAIRIGDVFALLVRYYYENARSAKDAMRVIDSMVKHAVEPRFFVERGLLEAVCSEDGRSVDEFFTEDAGELPAKRTGGNQKKTGEAV</sequence>
<comment type="caution">
    <text evidence="8">The sequence shown here is derived from an EMBL/GenBank/DDBJ whole genome shotgun (WGS) entry which is preliminary data.</text>
</comment>
<evidence type="ECO:0000256" key="5">
    <source>
        <dbReference type="ARBA" id="ARBA00023273"/>
    </source>
</evidence>
<dbReference type="Gene3D" id="1.25.40.470">
    <property type="match status" value="1"/>
</dbReference>
<dbReference type="GO" id="GO:0030991">
    <property type="term" value="C:intraciliary transport particle A"/>
    <property type="evidence" value="ECO:0007669"/>
    <property type="project" value="TreeGrafter"/>
</dbReference>
<dbReference type="PANTHER" id="PTHR15722:SF7">
    <property type="entry name" value="INTRAFLAGELLAR TRANSPORT PROTEIN 140 HOMOLOG"/>
    <property type="match status" value="1"/>
</dbReference>
<keyword evidence="5" id="KW-0966">Cell projection</keyword>
<dbReference type="Proteomes" id="UP000031737">
    <property type="component" value="Unassembled WGS sequence"/>
</dbReference>
<keyword evidence="4" id="KW-0969">Cilium</keyword>
<gene>
    <name evidence="8" type="ORF">TRSC58_00812</name>
</gene>
<feature type="domain" description="IF140 C-terminal TPR" evidence="6">
    <location>
        <begin position="172"/>
        <end position="310"/>
    </location>
</feature>
<evidence type="ECO:0000313" key="9">
    <source>
        <dbReference type="Proteomes" id="UP000031737"/>
    </source>
</evidence>
<organism evidence="8 9">
    <name type="scientific">Trypanosoma rangeli SC58</name>
    <dbReference type="NCBI Taxonomy" id="429131"/>
    <lineage>
        <taxon>Eukaryota</taxon>
        <taxon>Discoba</taxon>
        <taxon>Euglenozoa</taxon>
        <taxon>Kinetoplastea</taxon>
        <taxon>Metakinetoplastina</taxon>
        <taxon>Trypanosomatida</taxon>
        <taxon>Trypanosomatidae</taxon>
        <taxon>Trypanosoma</taxon>
        <taxon>Herpetosoma</taxon>
    </lineage>
</organism>
<evidence type="ECO:0000259" key="7">
    <source>
        <dbReference type="Pfam" id="PF24762"/>
    </source>
</evidence>
<dbReference type="PANTHER" id="PTHR15722">
    <property type="entry name" value="IFT140/172-RELATED"/>
    <property type="match status" value="1"/>
</dbReference>
<evidence type="ECO:0000256" key="1">
    <source>
        <dbReference type="ARBA" id="ARBA00004138"/>
    </source>
</evidence>
<proteinExistence type="predicted"/>
<evidence type="ECO:0000256" key="3">
    <source>
        <dbReference type="ARBA" id="ARBA00022737"/>
    </source>
</evidence>
<keyword evidence="2" id="KW-0853">WD repeat</keyword>
<dbReference type="GO" id="GO:0005930">
    <property type="term" value="C:axoneme"/>
    <property type="evidence" value="ECO:0007669"/>
    <property type="project" value="TreeGrafter"/>
</dbReference>
<evidence type="ECO:0000256" key="4">
    <source>
        <dbReference type="ARBA" id="ARBA00023069"/>
    </source>
</evidence>
<dbReference type="InterPro" id="IPR056156">
    <property type="entry name" value="TPR_IF140_C"/>
</dbReference>
<dbReference type="EMBL" id="AUPL01000812">
    <property type="protein sequence ID" value="ESL11436.1"/>
    <property type="molecule type" value="Genomic_DNA"/>
</dbReference>
<evidence type="ECO:0000259" key="6">
    <source>
        <dbReference type="Pfam" id="PF24760"/>
    </source>
</evidence>
<dbReference type="GO" id="GO:0036064">
    <property type="term" value="C:ciliary basal body"/>
    <property type="evidence" value="ECO:0007669"/>
    <property type="project" value="TreeGrafter"/>
</dbReference>
<comment type="subcellular location">
    <subcellularLocation>
        <location evidence="1">Cell projection</location>
        <location evidence="1">Cilium</location>
    </subcellularLocation>
</comment>
<dbReference type="Pfam" id="PF24762">
    <property type="entry name" value="TPR_IF140-IFT172"/>
    <property type="match status" value="1"/>
</dbReference>
<dbReference type="Pfam" id="PF24760">
    <property type="entry name" value="TPR_IF140_C"/>
    <property type="match status" value="1"/>
</dbReference>
<dbReference type="OrthoDB" id="10258787at2759"/>
<keyword evidence="3" id="KW-0677">Repeat</keyword>
<evidence type="ECO:0000256" key="2">
    <source>
        <dbReference type="ARBA" id="ARBA00022574"/>
    </source>
</evidence>
<name>A0A061JBF1_TRYRA</name>
<dbReference type="VEuPathDB" id="TriTrypDB:TRSC58_00812"/>
<feature type="domain" description="IF140/IFT172/WDR19 TPR" evidence="7">
    <location>
        <begin position="2"/>
        <end position="163"/>
    </location>
</feature>